<accession>A0AAU2V9G4</accession>
<reference evidence="2" key="1">
    <citation type="submission" date="2022-10" db="EMBL/GenBank/DDBJ databases">
        <title>The complete genomes of actinobacterial strains from the NBC collection.</title>
        <authorList>
            <person name="Joergensen T.S."/>
            <person name="Alvarez Arevalo M."/>
            <person name="Sterndorff E.B."/>
            <person name="Faurdal D."/>
            <person name="Vuksanovic O."/>
            <person name="Mourched A.-S."/>
            <person name="Charusanti P."/>
            <person name="Shaw S."/>
            <person name="Blin K."/>
            <person name="Weber T."/>
        </authorList>
    </citation>
    <scope>NUCLEOTIDE SEQUENCE</scope>
    <source>
        <strain evidence="2">NBC_00003</strain>
    </source>
</reference>
<protein>
    <submittedName>
        <fullName evidence="2">Antibiotic biosynthesis monooxygenase</fullName>
    </submittedName>
</protein>
<dbReference type="PROSITE" id="PS51725">
    <property type="entry name" value="ABM"/>
    <property type="match status" value="1"/>
</dbReference>
<dbReference type="GO" id="GO:0004497">
    <property type="term" value="F:monooxygenase activity"/>
    <property type="evidence" value="ECO:0007669"/>
    <property type="project" value="UniProtKB-KW"/>
</dbReference>
<feature type="domain" description="ABM" evidence="1">
    <location>
        <begin position="7"/>
        <end position="101"/>
    </location>
</feature>
<gene>
    <name evidence="2" type="ORF">OG549_27440</name>
</gene>
<dbReference type="Pfam" id="PF03992">
    <property type="entry name" value="ABM"/>
    <property type="match status" value="2"/>
</dbReference>
<keyword evidence="2" id="KW-0560">Oxidoreductase</keyword>
<dbReference type="InterPro" id="IPR011008">
    <property type="entry name" value="Dimeric_a/b-barrel"/>
</dbReference>
<name>A0AAU2V9G4_9ACTN</name>
<dbReference type="EMBL" id="CP108318">
    <property type="protein sequence ID" value="WTW64072.1"/>
    <property type="molecule type" value="Genomic_DNA"/>
</dbReference>
<dbReference type="AlphaFoldDB" id="A0AAU2V9G4"/>
<evidence type="ECO:0000259" key="1">
    <source>
        <dbReference type="PROSITE" id="PS51725"/>
    </source>
</evidence>
<evidence type="ECO:0000313" key="2">
    <source>
        <dbReference type="EMBL" id="WTW64072.1"/>
    </source>
</evidence>
<proteinExistence type="predicted"/>
<dbReference type="InterPro" id="IPR007138">
    <property type="entry name" value="ABM_dom"/>
</dbReference>
<keyword evidence="2" id="KW-0503">Monooxygenase</keyword>
<dbReference type="Gene3D" id="3.30.70.100">
    <property type="match status" value="2"/>
</dbReference>
<sequence length="223" mass="24056">MSENSPVVAVAHFVLKEKHKAKGAEFEKAYLKYKEAVAAKDGLLRTALLRGIKEPDNFVILTWWRDADAHRTVVGDWQFFTAVSSRFVYLAAITSVHGPVLAGQSAADGLGELAVPSADAAVALTTFTLREGADQQAFEGSFLGHLSFVKSHEGFLGHQLVHSNRETGAYVNIGWWSGPQAYLPVLMSPEMAADAKTMAVHAEVKGGLYKAVVDSARTEVATV</sequence>
<organism evidence="2">
    <name type="scientific">Streptomyces sp. NBC_00003</name>
    <dbReference type="NCBI Taxonomy" id="2903608"/>
    <lineage>
        <taxon>Bacteria</taxon>
        <taxon>Bacillati</taxon>
        <taxon>Actinomycetota</taxon>
        <taxon>Actinomycetes</taxon>
        <taxon>Kitasatosporales</taxon>
        <taxon>Streptomycetaceae</taxon>
        <taxon>Streptomyces</taxon>
    </lineage>
</organism>
<dbReference type="SUPFAM" id="SSF54909">
    <property type="entry name" value="Dimeric alpha+beta barrel"/>
    <property type="match status" value="2"/>
</dbReference>